<dbReference type="Gene3D" id="2.30.42.10">
    <property type="match status" value="1"/>
</dbReference>
<dbReference type="OrthoDB" id="646838at2759"/>
<comment type="caution">
    <text evidence="3">The sequence shown here is derived from an EMBL/GenBank/DDBJ whole genome shotgun (WGS) entry which is preliminary data.</text>
</comment>
<evidence type="ECO:0000313" key="4">
    <source>
        <dbReference type="Proteomes" id="UP000823388"/>
    </source>
</evidence>
<dbReference type="SUPFAM" id="SSF50494">
    <property type="entry name" value="Trypsin-like serine proteases"/>
    <property type="match status" value="1"/>
</dbReference>
<evidence type="ECO:0000313" key="3">
    <source>
        <dbReference type="EMBL" id="KAG2614021.1"/>
    </source>
</evidence>
<dbReference type="InterPro" id="IPR036034">
    <property type="entry name" value="PDZ_sf"/>
</dbReference>
<feature type="compositionally biased region" description="Polar residues" evidence="2">
    <location>
        <begin position="1"/>
        <end position="18"/>
    </location>
</feature>
<proteinExistence type="inferred from homology"/>
<dbReference type="AlphaFoldDB" id="A0A8T0TPP7"/>
<dbReference type="Pfam" id="PF13365">
    <property type="entry name" value="Trypsin_2"/>
    <property type="match status" value="1"/>
</dbReference>
<dbReference type="InterPro" id="IPR009003">
    <property type="entry name" value="Peptidase_S1_PA"/>
</dbReference>
<dbReference type="Gene3D" id="2.40.10.10">
    <property type="entry name" value="Trypsin-like serine proteases"/>
    <property type="match status" value="2"/>
</dbReference>
<dbReference type="InterPro" id="IPR001940">
    <property type="entry name" value="Peptidase_S1C"/>
</dbReference>
<comment type="similarity">
    <text evidence="1">Belongs to the peptidase S1C family.</text>
</comment>
<dbReference type="GO" id="GO:0004252">
    <property type="term" value="F:serine-type endopeptidase activity"/>
    <property type="evidence" value="ECO:0007669"/>
    <property type="project" value="InterPro"/>
</dbReference>
<dbReference type="SUPFAM" id="SSF50156">
    <property type="entry name" value="PDZ domain-like"/>
    <property type="match status" value="1"/>
</dbReference>
<dbReference type="InterPro" id="IPR043504">
    <property type="entry name" value="Peptidase_S1_PA_chymotrypsin"/>
</dbReference>
<accession>A0A8T0TPP7</accession>
<evidence type="ECO:0000256" key="1">
    <source>
        <dbReference type="ARBA" id="ARBA00010541"/>
    </source>
</evidence>
<dbReference type="PANTHER" id="PTHR47389">
    <property type="entry name" value="OS09G0436400 PROTEIN"/>
    <property type="match status" value="1"/>
</dbReference>
<gene>
    <name evidence="3" type="ORF">PVAP13_4KG375601</name>
</gene>
<reference evidence="3" key="1">
    <citation type="submission" date="2020-05" db="EMBL/GenBank/DDBJ databases">
        <title>WGS assembly of Panicum virgatum.</title>
        <authorList>
            <person name="Lovell J.T."/>
            <person name="Jenkins J."/>
            <person name="Shu S."/>
            <person name="Juenger T.E."/>
            <person name="Schmutz J."/>
        </authorList>
    </citation>
    <scope>NUCLEOTIDE SEQUENCE</scope>
    <source>
        <strain evidence="3">AP13</strain>
    </source>
</reference>
<dbReference type="EMBL" id="CM029043">
    <property type="protein sequence ID" value="KAG2614021.1"/>
    <property type="molecule type" value="Genomic_DNA"/>
</dbReference>
<protein>
    <recommendedName>
        <fullName evidence="5">PDZ domain-containing protein</fullName>
    </recommendedName>
</protein>
<feature type="region of interest" description="Disordered" evidence="2">
    <location>
        <begin position="1"/>
        <end position="38"/>
    </location>
</feature>
<dbReference type="PANTHER" id="PTHR47389:SF5">
    <property type="entry name" value="OS09G0436700 PROTEIN"/>
    <property type="match status" value="1"/>
</dbReference>
<organism evidence="3 4">
    <name type="scientific">Panicum virgatum</name>
    <name type="common">Blackwell switchgrass</name>
    <dbReference type="NCBI Taxonomy" id="38727"/>
    <lineage>
        <taxon>Eukaryota</taxon>
        <taxon>Viridiplantae</taxon>
        <taxon>Streptophyta</taxon>
        <taxon>Embryophyta</taxon>
        <taxon>Tracheophyta</taxon>
        <taxon>Spermatophyta</taxon>
        <taxon>Magnoliopsida</taxon>
        <taxon>Liliopsida</taxon>
        <taxon>Poales</taxon>
        <taxon>Poaceae</taxon>
        <taxon>PACMAD clade</taxon>
        <taxon>Panicoideae</taxon>
        <taxon>Panicodae</taxon>
        <taxon>Paniceae</taxon>
        <taxon>Panicinae</taxon>
        <taxon>Panicum</taxon>
        <taxon>Panicum sect. Hiantes</taxon>
    </lineage>
</organism>
<sequence length="490" mass="53559">MAPTATQEEASGSPSTASKRLRLSSAPRRGHRGFTGEVTADGGAQVVTSALTVGVEEVEVVPRSVAPVASDSMEATAFVPNSPIRMPIMVEYDSKGRQLSEPSSWPAPELSKAYLKANQQYLEKLGQILKLPTLDDDTCFESIPIQESAADTILKASKFILGLSAYIDGVLLRQSSGILMEWNEDKGTILTTAELFSSKSPNVDVWLGGQEYARDAEVLVQLLHIDDIEVPGEMIYLDEQYEFALISVPMDPPETLPHFCNELMFSEDVFVLGRDKWVLQIGNGKVMNKGAGSYIRHHYMFFDADISPCGFGGAVINLEGDVIGLITGSMSFIPSSTILKCLHLWRTFNCIPRIHLGMKLLGIKCLNLMSKEKISRKYHIDAGLIVVEVSGGSNAESHGIRIGDIIQAVNRERIATAIELENMLLDTCKGYLEKGVGCGSYKDVVLVLDVFNTTKRLPGRIQLAAKLSHGVEIIERGKYEVSMKKGSTSI</sequence>
<evidence type="ECO:0008006" key="5">
    <source>
        <dbReference type="Google" id="ProtNLM"/>
    </source>
</evidence>
<evidence type="ECO:0000256" key="2">
    <source>
        <dbReference type="SAM" id="MobiDB-lite"/>
    </source>
</evidence>
<keyword evidence="4" id="KW-1185">Reference proteome</keyword>
<dbReference type="GO" id="GO:0006508">
    <property type="term" value="P:proteolysis"/>
    <property type="evidence" value="ECO:0007669"/>
    <property type="project" value="InterPro"/>
</dbReference>
<dbReference type="Proteomes" id="UP000823388">
    <property type="component" value="Chromosome 4K"/>
</dbReference>
<dbReference type="PRINTS" id="PR00834">
    <property type="entry name" value="PROTEASES2C"/>
</dbReference>
<name>A0A8T0TPP7_PANVG</name>